<dbReference type="SMART" id="SM00529">
    <property type="entry name" value="HTH_DTXR"/>
    <property type="match status" value="1"/>
</dbReference>
<accession>A0A2N7AWS0</accession>
<evidence type="ECO:0000313" key="6">
    <source>
        <dbReference type="Proteomes" id="UP000235649"/>
    </source>
</evidence>
<dbReference type="InterPro" id="IPR036388">
    <property type="entry name" value="WH-like_DNA-bd_sf"/>
</dbReference>
<evidence type="ECO:0000256" key="1">
    <source>
        <dbReference type="ARBA" id="ARBA00023015"/>
    </source>
</evidence>
<dbReference type="GO" id="GO:0046914">
    <property type="term" value="F:transition metal ion binding"/>
    <property type="evidence" value="ECO:0007669"/>
    <property type="project" value="InterPro"/>
</dbReference>
<evidence type="ECO:0000259" key="4">
    <source>
        <dbReference type="PROSITE" id="PS50995"/>
    </source>
</evidence>
<dbReference type="PROSITE" id="PS50995">
    <property type="entry name" value="HTH_MARR_2"/>
    <property type="match status" value="1"/>
</dbReference>
<organism evidence="5 6">
    <name type="scientific">Companilactobacillus nuruki</name>
    <dbReference type="NCBI Taxonomy" id="1993540"/>
    <lineage>
        <taxon>Bacteria</taxon>
        <taxon>Bacillati</taxon>
        <taxon>Bacillota</taxon>
        <taxon>Bacilli</taxon>
        <taxon>Lactobacillales</taxon>
        <taxon>Lactobacillaceae</taxon>
        <taxon>Companilactobacillus</taxon>
    </lineage>
</organism>
<gene>
    <name evidence="5" type="ORF">CBP76_02525</name>
</gene>
<keyword evidence="6" id="KW-1185">Reference proteome</keyword>
<dbReference type="PANTHER" id="PTHR42756:SF1">
    <property type="entry name" value="TRANSCRIPTIONAL REPRESSOR OF EMRAB OPERON"/>
    <property type="match status" value="1"/>
</dbReference>
<dbReference type="OrthoDB" id="5461037at2"/>
<dbReference type="GO" id="GO:0003677">
    <property type="term" value="F:DNA binding"/>
    <property type="evidence" value="ECO:0007669"/>
    <property type="project" value="UniProtKB-KW"/>
</dbReference>
<dbReference type="PANTHER" id="PTHR42756">
    <property type="entry name" value="TRANSCRIPTIONAL REGULATOR, MARR"/>
    <property type="match status" value="1"/>
</dbReference>
<keyword evidence="2" id="KW-0238">DNA-binding</keyword>
<dbReference type="InterPro" id="IPR000835">
    <property type="entry name" value="HTH_MarR-typ"/>
</dbReference>
<keyword evidence="1" id="KW-0805">Transcription regulation</keyword>
<comment type="caution">
    <text evidence="5">The sequence shown here is derived from an EMBL/GenBank/DDBJ whole genome shotgun (WGS) entry which is preliminary data.</text>
</comment>
<dbReference type="GO" id="GO:0003700">
    <property type="term" value="F:DNA-binding transcription factor activity"/>
    <property type="evidence" value="ECO:0007669"/>
    <property type="project" value="InterPro"/>
</dbReference>
<sequence>MNIEDQRFINNALVDVYDNIMRIEEKSIRKSQFNDITVKELHLIHAIGLGSNKSISEVARLLNLSKGTLTINLNILERKGYLNRIQNKQDRRITNLKLTRKGKLLYRAHDAFHKKLVESFLSGFDEDEVHLIKKAMINLQNFVNEAAKY</sequence>
<name>A0A2N7AWS0_9LACO</name>
<proteinExistence type="predicted"/>
<dbReference type="AlphaFoldDB" id="A0A2N7AWS0"/>
<dbReference type="SMART" id="SM00347">
    <property type="entry name" value="HTH_MARR"/>
    <property type="match status" value="1"/>
</dbReference>
<dbReference type="EMBL" id="NIPR01000005">
    <property type="protein sequence ID" value="PMD73172.1"/>
    <property type="molecule type" value="Genomic_DNA"/>
</dbReference>
<reference evidence="5 6" key="1">
    <citation type="submission" date="2017-05" db="EMBL/GenBank/DDBJ databases">
        <title>Lactobacillus nurukis nov., sp. nov., isolated from nuruk.</title>
        <authorList>
            <person name="Kim S.-J."/>
        </authorList>
    </citation>
    <scope>NUCLEOTIDE SEQUENCE [LARGE SCALE GENOMIC DNA]</scope>
    <source>
        <strain evidence="5 6">SYF10-1a</strain>
    </source>
</reference>
<dbReference type="InterPro" id="IPR022689">
    <property type="entry name" value="Iron_dep_repressor"/>
</dbReference>
<evidence type="ECO:0000256" key="3">
    <source>
        <dbReference type="ARBA" id="ARBA00023163"/>
    </source>
</evidence>
<feature type="domain" description="HTH marR-type" evidence="4">
    <location>
        <begin position="1"/>
        <end position="141"/>
    </location>
</feature>
<dbReference type="Gene3D" id="1.10.10.10">
    <property type="entry name" value="Winged helix-like DNA-binding domain superfamily/Winged helix DNA-binding domain"/>
    <property type="match status" value="1"/>
</dbReference>
<dbReference type="InterPro" id="IPR036390">
    <property type="entry name" value="WH_DNA-bd_sf"/>
</dbReference>
<dbReference type="PRINTS" id="PR00598">
    <property type="entry name" value="HTHMARR"/>
</dbReference>
<dbReference type="Proteomes" id="UP000235649">
    <property type="component" value="Unassembled WGS sequence"/>
</dbReference>
<dbReference type="Pfam" id="PF12802">
    <property type="entry name" value="MarR_2"/>
    <property type="match status" value="1"/>
</dbReference>
<dbReference type="RefSeq" id="WP_102195505.1">
    <property type="nucleotide sequence ID" value="NZ_NIPR01000005.1"/>
</dbReference>
<evidence type="ECO:0000256" key="2">
    <source>
        <dbReference type="ARBA" id="ARBA00023125"/>
    </source>
</evidence>
<keyword evidence="3" id="KW-0804">Transcription</keyword>
<protein>
    <submittedName>
        <fullName evidence="5">MarR family transcriptional regulator</fullName>
    </submittedName>
</protein>
<dbReference type="SUPFAM" id="SSF46785">
    <property type="entry name" value="Winged helix' DNA-binding domain"/>
    <property type="match status" value="1"/>
</dbReference>
<evidence type="ECO:0000313" key="5">
    <source>
        <dbReference type="EMBL" id="PMD73172.1"/>
    </source>
</evidence>